<reference evidence="6" key="1">
    <citation type="submission" date="2019-10" db="EMBL/GenBank/DDBJ databases">
        <title>Muricauda hadale sp. nov., a piezophilic bacterium isolated from hadopelagic water of the Mariana Trench.</title>
        <authorList>
            <person name="Wei Y."/>
        </authorList>
    </citation>
    <scope>NUCLEOTIDE SEQUENCE [LARGE SCALE GENOMIC DNA]</scope>
    <source>
        <strain evidence="6">MT-229</strain>
    </source>
</reference>
<dbReference type="PROSITE" id="PS50093">
    <property type="entry name" value="PKD"/>
    <property type="match status" value="1"/>
</dbReference>
<dbReference type="RefSeq" id="WP_151888785.1">
    <property type="nucleotide sequence ID" value="NZ_VNIK02000001.1"/>
</dbReference>
<evidence type="ECO:0000313" key="6">
    <source>
        <dbReference type="EMBL" id="KAB5491635.1"/>
    </source>
</evidence>
<evidence type="ECO:0000256" key="2">
    <source>
        <dbReference type="ARBA" id="ARBA00022989"/>
    </source>
</evidence>
<dbReference type="OrthoDB" id="9813840at2"/>
<dbReference type="GO" id="GO:0005886">
    <property type="term" value="C:plasma membrane"/>
    <property type="evidence" value="ECO:0007669"/>
    <property type="project" value="UniProtKB-SubCell"/>
</dbReference>
<keyword evidence="2" id="KW-0472">Membrane</keyword>
<dbReference type="AlphaFoldDB" id="A0A5N5IV28"/>
<evidence type="ECO:0000256" key="1">
    <source>
        <dbReference type="ARBA" id="ARBA00022692"/>
    </source>
</evidence>
<dbReference type="Gene3D" id="2.60.40.60">
    <property type="entry name" value="Cadherins"/>
    <property type="match status" value="3"/>
</dbReference>
<dbReference type="EMBL" id="VNIK02000001">
    <property type="protein sequence ID" value="KAB5491635.1"/>
    <property type="molecule type" value="Genomic_DNA"/>
</dbReference>
<sequence length="611" mass="65468">MKHIIKKLGIALFAMALLWSCGKDDGPTTPPPPDPQDQNTAPVMAAQEFSAKEDITPADAIGTVAATDADNDALTFSIKANDNALFSISSAGALTLAASKALDFETKTQHSITVSVSDGTETTDATITIKVEDVDEVVPTENTAPEISDQEFTVLVGEEIPDAITIGTVEATDADGDELTFTILNDADGLFEINPTTGEISLKSLKAADFVSKVQHNITVEVSDGKDKASASVTIKVEQNSAPEIMDQEFTVAEDINDTEVIGTVEATDADGNGLTFALVTDLDNLFEVDATTGNLSLIAGKTLDFEKKTQHSITVSVTDGMDTVPATITINVTDKEENLSNDPNAFITTWKTDADNEEIVIGTNNSYDYNYTIYWGDGTSEQITTSDPISHIYASAGTHTVSIVGVFPAIRYINGVTTSSKLMSIEQWGTIAWRTMQNAFAYCINMVYNATDTPDLSQVTSMSYMFLRAEAFNGAIGDWDTSNVTDMTGLFRRAIAFNQDIGNWDTSNVTSMSSVFLDANSFNQNIGNWNIGSVITMTGMFDNSGMSVPSFNATIVAWNAFVEQNGGPSGITIGVDGVPSCPGTAAARSNLINMWNWTFQGNVQYHPNCN</sequence>
<dbReference type="Pfam" id="PF03382">
    <property type="entry name" value="DUF285"/>
    <property type="match status" value="1"/>
</dbReference>
<evidence type="ECO:0000259" key="4">
    <source>
        <dbReference type="PROSITE" id="PS50093"/>
    </source>
</evidence>
<dbReference type="Pfam" id="PF00028">
    <property type="entry name" value="Cadherin"/>
    <property type="match status" value="2"/>
</dbReference>
<dbReference type="NCBIfam" id="TIGR02167">
    <property type="entry name" value="Liste_lipo_26"/>
    <property type="match status" value="2"/>
</dbReference>
<dbReference type="SMART" id="SM00112">
    <property type="entry name" value="CA"/>
    <property type="match status" value="3"/>
</dbReference>
<dbReference type="InterPro" id="IPR002126">
    <property type="entry name" value="Cadherin-like_dom"/>
</dbReference>
<feature type="signal peptide" evidence="3">
    <location>
        <begin position="1"/>
        <end position="25"/>
    </location>
</feature>
<dbReference type="SUPFAM" id="SSF49313">
    <property type="entry name" value="Cadherin-like"/>
    <property type="match status" value="3"/>
</dbReference>
<dbReference type="CDD" id="cd11304">
    <property type="entry name" value="Cadherin_repeat"/>
    <property type="match status" value="3"/>
</dbReference>
<dbReference type="PANTHER" id="PTHR24026">
    <property type="entry name" value="FAT ATYPICAL CADHERIN-RELATED"/>
    <property type="match status" value="1"/>
</dbReference>
<evidence type="ECO:0000313" key="7">
    <source>
        <dbReference type="Proteomes" id="UP000319204"/>
    </source>
</evidence>
<accession>A0A5N5IV28</accession>
<keyword evidence="1" id="KW-0812">Transmembrane</keyword>
<feature type="domain" description="Cadherin" evidence="5">
    <location>
        <begin position="244"/>
        <end position="346"/>
    </location>
</feature>
<comment type="caution">
    <text evidence="6">The sequence shown here is derived from an EMBL/GenBank/DDBJ whole genome shotgun (WGS) entry which is preliminary data.</text>
</comment>
<name>A0A5N5IV28_9FLAO</name>
<feature type="domain" description="PKD" evidence="4">
    <location>
        <begin position="363"/>
        <end position="404"/>
    </location>
</feature>
<dbReference type="InterPro" id="IPR011889">
    <property type="entry name" value="Liste_lipo_26"/>
</dbReference>
<dbReference type="PROSITE" id="PS50268">
    <property type="entry name" value="CADHERIN_2"/>
    <property type="match status" value="3"/>
</dbReference>
<organism evidence="6 7">
    <name type="scientific">Flagellimonas hadalis</name>
    <dbReference type="NCBI Taxonomy" id="2597517"/>
    <lineage>
        <taxon>Bacteria</taxon>
        <taxon>Pseudomonadati</taxon>
        <taxon>Bacteroidota</taxon>
        <taxon>Flavobacteriia</taxon>
        <taxon>Flavobacteriales</taxon>
        <taxon>Flavobacteriaceae</taxon>
        <taxon>Flagellimonas</taxon>
    </lineage>
</organism>
<dbReference type="GO" id="GO:0005509">
    <property type="term" value="F:calcium ion binding"/>
    <property type="evidence" value="ECO:0007669"/>
    <property type="project" value="InterPro"/>
</dbReference>
<dbReference type="PRINTS" id="PR00205">
    <property type="entry name" value="CADHERIN"/>
</dbReference>
<dbReference type="GO" id="GO:0007156">
    <property type="term" value="P:homophilic cell adhesion via plasma membrane adhesion molecules"/>
    <property type="evidence" value="ECO:0007669"/>
    <property type="project" value="InterPro"/>
</dbReference>
<dbReference type="InterPro" id="IPR035986">
    <property type="entry name" value="PKD_dom_sf"/>
</dbReference>
<evidence type="ECO:0000256" key="3">
    <source>
        <dbReference type="SAM" id="SignalP"/>
    </source>
</evidence>
<protein>
    <submittedName>
        <fullName evidence="6">BspA family leucine-rich repeat surface protein</fullName>
    </submittedName>
</protein>
<keyword evidence="3" id="KW-0732">Signal</keyword>
<feature type="domain" description="Cadherin" evidence="5">
    <location>
        <begin position="148"/>
        <end position="245"/>
    </location>
</feature>
<dbReference type="PANTHER" id="PTHR24026:SF126">
    <property type="entry name" value="PROTOCADHERIN FAT 4"/>
    <property type="match status" value="1"/>
</dbReference>
<feature type="chain" id="PRO_5024455699" evidence="3">
    <location>
        <begin position="26"/>
        <end position="611"/>
    </location>
</feature>
<dbReference type="InterPro" id="IPR015919">
    <property type="entry name" value="Cadherin-like_sf"/>
</dbReference>
<keyword evidence="2" id="KW-1133">Transmembrane helix</keyword>
<gene>
    <name evidence="6" type="ORF">FOT42_001415</name>
</gene>
<proteinExistence type="predicted"/>
<dbReference type="SUPFAM" id="SSF49299">
    <property type="entry name" value="PKD domain"/>
    <property type="match status" value="1"/>
</dbReference>
<keyword evidence="7" id="KW-1185">Reference proteome</keyword>
<dbReference type="InterPro" id="IPR000601">
    <property type="entry name" value="PKD_dom"/>
</dbReference>
<feature type="domain" description="Cadherin" evidence="5">
    <location>
        <begin position="43"/>
        <end position="147"/>
    </location>
</feature>
<evidence type="ECO:0000259" key="5">
    <source>
        <dbReference type="PROSITE" id="PS50268"/>
    </source>
</evidence>
<dbReference type="Proteomes" id="UP000319204">
    <property type="component" value="Unassembled WGS sequence"/>
</dbReference>
<dbReference type="InterPro" id="IPR005046">
    <property type="entry name" value="DUF285"/>
</dbReference>